<dbReference type="PANTHER" id="PTHR43053:SF3">
    <property type="entry name" value="ALPHA-GALACTOSIDASE C-RELATED"/>
    <property type="match status" value="1"/>
</dbReference>
<keyword evidence="4" id="KW-1185">Reference proteome</keyword>
<dbReference type="Proteomes" id="UP000696294">
    <property type="component" value="Unassembled WGS sequence"/>
</dbReference>
<dbReference type="InterPro" id="IPR013785">
    <property type="entry name" value="Aldolase_TIM"/>
</dbReference>
<reference evidence="3 4" key="1">
    <citation type="submission" date="2020-03" db="EMBL/GenBank/DDBJ databases">
        <title>WGS of actinomycetes isolated from Thailand.</title>
        <authorList>
            <person name="Thawai C."/>
        </authorList>
    </citation>
    <scope>NUCLEOTIDE SEQUENCE [LARGE SCALE GENOMIC DNA]</scope>
    <source>
        <strain evidence="3 4">FMUSA5-5</strain>
    </source>
</reference>
<evidence type="ECO:0000256" key="1">
    <source>
        <dbReference type="ARBA" id="ARBA00022801"/>
    </source>
</evidence>
<keyword evidence="1" id="KW-0378">Hydrolase</keyword>
<evidence type="ECO:0000256" key="2">
    <source>
        <dbReference type="ARBA" id="ARBA00023295"/>
    </source>
</evidence>
<dbReference type="Pfam" id="PF02065">
    <property type="entry name" value="Melibiase"/>
    <property type="match status" value="1"/>
</dbReference>
<comment type="caution">
    <text evidence="3">The sequence shown here is derived from an EMBL/GenBank/DDBJ whole genome shotgun (WGS) entry which is preliminary data.</text>
</comment>
<gene>
    <name evidence="3" type="ORF">HCN51_38990</name>
</gene>
<dbReference type="InterPro" id="IPR050985">
    <property type="entry name" value="Alpha-glycosidase_related"/>
</dbReference>
<dbReference type="RefSeq" id="WP_168017034.1">
    <property type="nucleotide sequence ID" value="NZ_JAATEP010000037.1"/>
</dbReference>
<proteinExistence type="predicted"/>
<dbReference type="InterPro" id="IPR002252">
    <property type="entry name" value="Glyco_hydro_36"/>
</dbReference>
<protein>
    <submittedName>
        <fullName evidence="3">Alpha-galactosidase</fullName>
    </submittedName>
</protein>
<accession>A0ABX1BFM5</accession>
<organism evidence="3 4">
    <name type="scientific">Nonomuraea composti</name>
    <dbReference type="NCBI Taxonomy" id="2720023"/>
    <lineage>
        <taxon>Bacteria</taxon>
        <taxon>Bacillati</taxon>
        <taxon>Actinomycetota</taxon>
        <taxon>Actinomycetes</taxon>
        <taxon>Streptosporangiales</taxon>
        <taxon>Streptosporangiaceae</taxon>
        <taxon>Nonomuraea</taxon>
    </lineage>
</organism>
<evidence type="ECO:0000313" key="3">
    <source>
        <dbReference type="EMBL" id="NJP95360.1"/>
    </source>
</evidence>
<sequence length="449" mass="48854">MPFSDVGEVRCHPHEARVFEHGWQSWSPSGRYRWTDAPPRPATETIQVLAYRPETPVPDGVFQGEGLLAIEPGDGSVELWSAPDPLTVPSIRVREDKGRLVVSADGPVRHHRSEHGLGRALRDWADSMAGSTAGSTTGSTAGSTVGPRAFPAVPPMWCTWYGYWGKVTDADVIENLELSHKHGLGADMFLIDDGYEAEIGDWLEIRPEFGSLARAVDAVTGAGHRAGIWTAPFLVGHRSRIFREHPDWLVGGAYAGHMWDQDLAVLDVTHPEAAEHLVHVFRTLAAMGISHFKLDFIYAGALAGRRHEDMDPIAAYRLGLELIRRGAGPGATLHGCGAPMLPSIGLVDIMRVSPDIAPTLYPKSGDISQPSQLGARLTGAAREFLHARWWVNDPDCIMARPEVEAREEWAAHIEGTGGLRGSSDPIAALDAWGLETTRRLMVPTATEPS</sequence>
<dbReference type="InterPro" id="IPR017853">
    <property type="entry name" value="GH"/>
</dbReference>
<dbReference type="CDD" id="cd14791">
    <property type="entry name" value="GH36"/>
    <property type="match status" value="1"/>
</dbReference>
<dbReference type="Gene3D" id="3.20.20.70">
    <property type="entry name" value="Aldolase class I"/>
    <property type="match status" value="1"/>
</dbReference>
<keyword evidence="2" id="KW-0326">Glycosidase</keyword>
<evidence type="ECO:0000313" key="4">
    <source>
        <dbReference type="Proteomes" id="UP000696294"/>
    </source>
</evidence>
<dbReference type="EMBL" id="JAATEP010000037">
    <property type="protein sequence ID" value="NJP95360.1"/>
    <property type="molecule type" value="Genomic_DNA"/>
</dbReference>
<dbReference type="SUPFAM" id="SSF51445">
    <property type="entry name" value="(Trans)glycosidases"/>
    <property type="match status" value="1"/>
</dbReference>
<name>A0ABX1BFM5_9ACTN</name>
<dbReference type="PANTHER" id="PTHR43053">
    <property type="entry name" value="GLYCOSIDASE FAMILY 31"/>
    <property type="match status" value="1"/>
</dbReference>